<dbReference type="RefSeq" id="WP_107035458.1">
    <property type="nucleotide sequence ID" value="NZ_CAOUZA010000035.1"/>
</dbReference>
<keyword evidence="2" id="KW-1185">Reference proteome</keyword>
<sequence length="88" mass="9950">MVRKYFKALVFEWRLKRAKKKAASDAALYGKKFLVVVFGGKPVVVSMQGIKKLIRQHRFAKGFTAEKAEKCALYVAIPDNSKKQTPCS</sequence>
<dbReference type="Proteomes" id="UP000244925">
    <property type="component" value="Unassembled WGS sequence"/>
</dbReference>
<protein>
    <submittedName>
        <fullName evidence="1">Uncharacterized protein</fullName>
    </submittedName>
</protein>
<evidence type="ECO:0000313" key="2">
    <source>
        <dbReference type="Proteomes" id="UP000244925"/>
    </source>
</evidence>
<accession>A0A2V1IWM8</accession>
<gene>
    <name evidence="1" type="ORF">C5O25_04060</name>
</gene>
<name>A0A2V1IWM8_9BACT</name>
<organism evidence="1 2">
    <name type="scientific">Paramuribaculum intestinale</name>
    <dbReference type="NCBI Taxonomy" id="2094151"/>
    <lineage>
        <taxon>Bacteria</taxon>
        <taxon>Pseudomonadati</taxon>
        <taxon>Bacteroidota</taxon>
        <taxon>Bacteroidia</taxon>
        <taxon>Bacteroidales</taxon>
        <taxon>Muribaculaceae</taxon>
        <taxon>Paramuribaculum</taxon>
    </lineage>
</organism>
<dbReference type="AlphaFoldDB" id="A0A2V1IWM8"/>
<comment type="caution">
    <text evidence="1">The sequence shown here is derived from an EMBL/GenBank/DDBJ whole genome shotgun (WGS) entry which is preliminary data.</text>
</comment>
<evidence type="ECO:0000313" key="1">
    <source>
        <dbReference type="EMBL" id="PWB08353.1"/>
    </source>
</evidence>
<proteinExistence type="predicted"/>
<reference evidence="2" key="1">
    <citation type="submission" date="2018-02" db="EMBL/GenBank/DDBJ databases">
        <authorList>
            <person name="Clavel T."/>
            <person name="Strowig T."/>
        </authorList>
    </citation>
    <scope>NUCLEOTIDE SEQUENCE [LARGE SCALE GENOMIC DNA]</scope>
    <source>
        <strain evidence="2">DSM 100764</strain>
    </source>
</reference>
<dbReference type="EMBL" id="PUBV01000006">
    <property type="protein sequence ID" value="PWB08353.1"/>
    <property type="molecule type" value="Genomic_DNA"/>
</dbReference>